<comment type="caution">
    <text evidence="5">The sequence shown here is derived from an EMBL/GenBank/DDBJ whole genome shotgun (WGS) entry which is preliminary data.</text>
</comment>
<evidence type="ECO:0000256" key="2">
    <source>
        <dbReference type="ARBA" id="ARBA00022679"/>
    </source>
</evidence>
<organism evidence="5 6">
    <name type="scientific">Lacrimispora xylanisolvens</name>
    <dbReference type="NCBI Taxonomy" id="384636"/>
    <lineage>
        <taxon>Bacteria</taxon>
        <taxon>Bacillati</taxon>
        <taxon>Bacillota</taxon>
        <taxon>Clostridia</taxon>
        <taxon>Lachnospirales</taxon>
        <taxon>Lachnospiraceae</taxon>
        <taxon>Lacrimispora</taxon>
    </lineage>
</organism>
<dbReference type="AlphaFoldDB" id="A0A2S6HMP6"/>
<dbReference type="EMBL" id="PTJA01000013">
    <property type="protein sequence ID" value="PPK78774.1"/>
    <property type="molecule type" value="Genomic_DNA"/>
</dbReference>
<sequence length="145" mass="16235">MGLDMKRSDLIRSIFEGTSYSLRHVVETVKESGAKADVLRICGGGAKSRTWAQIKASMLKMPVYLLDETSGDVPVGDALIVGHKVGVFPDLTKAVEQIVKVNEIIQPIDEWVNAYDKLYPYYVEMYRDLDKDLKRLKSTVDGLLV</sequence>
<dbReference type="PANTHER" id="PTHR43095">
    <property type="entry name" value="SUGAR KINASE"/>
    <property type="match status" value="1"/>
</dbReference>
<gene>
    <name evidence="5" type="ORF">BXY41_113106</name>
</gene>
<evidence type="ECO:0000313" key="6">
    <source>
        <dbReference type="Proteomes" id="UP000237749"/>
    </source>
</evidence>
<dbReference type="GO" id="GO:0005975">
    <property type="term" value="P:carbohydrate metabolic process"/>
    <property type="evidence" value="ECO:0007669"/>
    <property type="project" value="InterPro"/>
</dbReference>
<evidence type="ECO:0000256" key="3">
    <source>
        <dbReference type="ARBA" id="ARBA00022777"/>
    </source>
</evidence>
<keyword evidence="6" id="KW-1185">Reference proteome</keyword>
<evidence type="ECO:0000313" key="5">
    <source>
        <dbReference type="EMBL" id="PPK78774.1"/>
    </source>
</evidence>
<keyword evidence="3 5" id="KW-0418">Kinase</keyword>
<dbReference type="PANTHER" id="PTHR43095:SF5">
    <property type="entry name" value="XYLULOSE KINASE"/>
    <property type="match status" value="1"/>
</dbReference>
<dbReference type="InterPro" id="IPR018485">
    <property type="entry name" value="FGGY_C"/>
</dbReference>
<evidence type="ECO:0000259" key="4">
    <source>
        <dbReference type="Pfam" id="PF02782"/>
    </source>
</evidence>
<protein>
    <submittedName>
        <fullName evidence="5">Carbohydrate kinase of FGGY family protein</fullName>
    </submittedName>
</protein>
<dbReference type="GO" id="GO:0016301">
    <property type="term" value="F:kinase activity"/>
    <property type="evidence" value="ECO:0007669"/>
    <property type="project" value="UniProtKB-KW"/>
</dbReference>
<proteinExistence type="inferred from homology"/>
<dbReference type="Proteomes" id="UP000237749">
    <property type="component" value="Unassembled WGS sequence"/>
</dbReference>
<keyword evidence="2" id="KW-0808">Transferase</keyword>
<dbReference type="SUPFAM" id="SSF53067">
    <property type="entry name" value="Actin-like ATPase domain"/>
    <property type="match status" value="1"/>
</dbReference>
<reference evidence="5 6" key="1">
    <citation type="submission" date="2018-02" db="EMBL/GenBank/DDBJ databases">
        <title>Genomic Encyclopedia of Archaeal and Bacterial Type Strains, Phase II (KMG-II): from individual species to whole genera.</title>
        <authorList>
            <person name="Goeker M."/>
        </authorList>
    </citation>
    <scope>NUCLEOTIDE SEQUENCE [LARGE SCALE GENOMIC DNA]</scope>
    <source>
        <strain evidence="5 6">DSM 3808</strain>
    </source>
</reference>
<name>A0A2S6HMP6_9FIRM</name>
<accession>A0A2S6HMP6</accession>
<dbReference type="Pfam" id="PF02782">
    <property type="entry name" value="FGGY_C"/>
    <property type="match status" value="1"/>
</dbReference>
<evidence type="ECO:0000256" key="1">
    <source>
        <dbReference type="ARBA" id="ARBA00009156"/>
    </source>
</evidence>
<feature type="domain" description="Carbohydrate kinase FGGY C-terminal" evidence="4">
    <location>
        <begin position="2"/>
        <end position="80"/>
    </location>
</feature>
<dbReference type="InterPro" id="IPR050406">
    <property type="entry name" value="FGGY_Carb_Kinase"/>
</dbReference>
<dbReference type="InterPro" id="IPR043129">
    <property type="entry name" value="ATPase_NBD"/>
</dbReference>
<dbReference type="Gene3D" id="3.30.420.40">
    <property type="match status" value="1"/>
</dbReference>
<comment type="similarity">
    <text evidence="1">Belongs to the FGGY kinase family.</text>
</comment>